<dbReference type="SUPFAM" id="SSF57959">
    <property type="entry name" value="Leucine zipper domain"/>
    <property type="match status" value="1"/>
</dbReference>
<dbReference type="PROSITE" id="PS00036">
    <property type="entry name" value="BZIP_BASIC"/>
    <property type="match status" value="1"/>
</dbReference>
<evidence type="ECO:0000313" key="4">
    <source>
        <dbReference type="Proteomes" id="UP000663879"/>
    </source>
</evidence>
<protein>
    <recommendedName>
        <fullName evidence="2">BZIP domain-containing protein</fullName>
    </recommendedName>
</protein>
<organism evidence="3 4">
    <name type="scientific">Brachionus calyciflorus</name>
    <dbReference type="NCBI Taxonomy" id="104777"/>
    <lineage>
        <taxon>Eukaryota</taxon>
        <taxon>Metazoa</taxon>
        <taxon>Spiralia</taxon>
        <taxon>Gnathifera</taxon>
        <taxon>Rotifera</taxon>
        <taxon>Eurotatoria</taxon>
        <taxon>Monogononta</taxon>
        <taxon>Pseudotrocha</taxon>
        <taxon>Ploima</taxon>
        <taxon>Brachionidae</taxon>
        <taxon>Brachionus</taxon>
    </lineage>
</organism>
<sequence length="347" mass="39580">MKKSNAEAARKSRERAKIRDQQQKEKLERLIEENSRMKKQIAEKQIARNIMANILEKNSLSKVCLLNEEKEILSQAFQPSDCLIFPENKSDLTDEISQNNKFISDGVSLANIESETKITEVCHPCQDDYSNIKNVLEDNCQETFIENLNLIPNERAPLTNDDYSDDLYSRKLISQMEQKSNKSQKMNSSLSESDYKLLSQNIEYSESFINTVKQNETDSVDQDGQDQKINLSLSENGLKLLSQNIELTESFKNTMKHNEPGSSSLKLKLINQEGQDQKMNLSLSKNGLKFFYQNIESQGSLLNTVKQNKMDSTEFEQKDDVKTSIKSLSLLSLSNMSIDISFSSLVP</sequence>
<dbReference type="GO" id="GO:0003700">
    <property type="term" value="F:DNA-binding transcription factor activity"/>
    <property type="evidence" value="ECO:0007669"/>
    <property type="project" value="InterPro"/>
</dbReference>
<dbReference type="EMBL" id="CAJNOC010005541">
    <property type="protein sequence ID" value="CAF1055147.1"/>
    <property type="molecule type" value="Genomic_DNA"/>
</dbReference>
<reference evidence="3" key="1">
    <citation type="submission" date="2021-02" db="EMBL/GenBank/DDBJ databases">
        <authorList>
            <person name="Nowell W R."/>
        </authorList>
    </citation>
    <scope>NUCLEOTIDE SEQUENCE</scope>
    <source>
        <strain evidence="3">Ploen Becks lab</strain>
    </source>
</reference>
<dbReference type="InterPro" id="IPR004827">
    <property type="entry name" value="bZIP"/>
</dbReference>
<proteinExistence type="predicted"/>
<dbReference type="Proteomes" id="UP000663879">
    <property type="component" value="Unassembled WGS sequence"/>
</dbReference>
<dbReference type="AlphaFoldDB" id="A0A814KS50"/>
<dbReference type="CDD" id="cd14686">
    <property type="entry name" value="bZIP"/>
    <property type="match status" value="1"/>
</dbReference>
<name>A0A814KS50_9BILA</name>
<gene>
    <name evidence="3" type="ORF">OXX778_LOCUS19016</name>
</gene>
<feature type="region of interest" description="Disordered" evidence="1">
    <location>
        <begin position="1"/>
        <end position="23"/>
    </location>
</feature>
<comment type="caution">
    <text evidence="3">The sequence shown here is derived from an EMBL/GenBank/DDBJ whole genome shotgun (WGS) entry which is preliminary data.</text>
</comment>
<feature type="domain" description="BZIP" evidence="2">
    <location>
        <begin position="2"/>
        <end position="15"/>
    </location>
</feature>
<keyword evidence="4" id="KW-1185">Reference proteome</keyword>
<evidence type="ECO:0000313" key="3">
    <source>
        <dbReference type="EMBL" id="CAF1055147.1"/>
    </source>
</evidence>
<evidence type="ECO:0000259" key="2">
    <source>
        <dbReference type="PROSITE" id="PS00036"/>
    </source>
</evidence>
<evidence type="ECO:0000256" key="1">
    <source>
        <dbReference type="SAM" id="MobiDB-lite"/>
    </source>
</evidence>
<dbReference type="InterPro" id="IPR046347">
    <property type="entry name" value="bZIP_sf"/>
</dbReference>
<accession>A0A814KS50</accession>